<evidence type="ECO:0008006" key="4">
    <source>
        <dbReference type="Google" id="ProtNLM"/>
    </source>
</evidence>
<dbReference type="AlphaFoldDB" id="H5V4S8"/>
<keyword evidence="3" id="KW-1185">Reference proteome</keyword>
<accession>H5V4S8</accession>
<dbReference type="eggNOG" id="ENOG502Z8D0">
    <property type="taxonomic scope" value="Bacteria"/>
</dbReference>
<feature type="signal peptide" evidence="1">
    <location>
        <begin position="1"/>
        <end position="22"/>
    </location>
</feature>
<evidence type="ECO:0000313" key="3">
    <source>
        <dbReference type="Proteomes" id="UP000010297"/>
    </source>
</evidence>
<reference evidence="2 3" key="1">
    <citation type="submission" date="2012-02" db="EMBL/GenBank/DDBJ databases">
        <title>Whole genome shotgun sequence of Escherichia hermannii NBRC 105704.</title>
        <authorList>
            <person name="Yoshida I."/>
            <person name="Hosoyama A."/>
            <person name="Tsuchikane K."/>
            <person name="Katsumata H."/>
            <person name="Yamazaki S."/>
            <person name="Fujita N."/>
        </authorList>
    </citation>
    <scope>NUCLEOTIDE SEQUENCE [LARGE SCALE GENOMIC DNA]</scope>
    <source>
        <strain evidence="2 3">NBRC 105704</strain>
    </source>
</reference>
<evidence type="ECO:0000256" key="1">
    <source>
        <dbReference type="SAM" id="SignalP"/>
    </source>
</evidence>
<sequence length="329" mass="36133">MKIFSGVVLLTLFAAAGPFVMAADLSPVYAYHFDAAATPAPAQSPSPDAPLLPFFGEAARARGYQLPAPVGININYMNMRQNIDVDGINFTGLALNNLPLDNAFDIAVGKTRESSETETLRLDSWLLPFMDLYGLIGHTEGHSVSQIGVGLRARRGKIIHPASLQDLNFRLDFKGTTYGVGTTLVGGSGNWFAAVDTNYTQTEFDILDGSIDAFTVSPRLGYRFSTPAAPALHLPAGKLNVWVGSMYQNVQQEFKGRLDDLNMPTAELQKLVDLANQEGRGRFDVNQHLQSPWNILLGTQYEVTRNFNILTEVGFAQRNSFFVASEYRF</sequence>
<evidence type="ECO:0000313" key="2">
    <source>
        <dbReference type="EMBL" id="GAB52986.1"/>
    </source>
</evidence>
<organism evidence="2 3">
    <name type="scientific">Atlantibacter hermannii NBRC 105704</name>
    <dbReference type="NCBI Taxonomy" id="1115512"/>
    <lineage>
        <taxon>Bacteria</taxon>
        <taxon>Pseudomonadati</taxon>
        <taxon>Pseudomonadota</taxon>
        <taxon>Gammaproteobacteria</taxon>
        <taxon>Enterobacterales</taxon>
        <taxon>Enterobacteriaceae</taxon>
        <taxon>Atlantibacter</taxon>
    </lineage>
</organism>
<protein>
    <recommendedName>
        <fullName evidence="4">Lipoprotein</fullName>
    </recommendedName>
</protein>
<dbReference type="EMBL" id="BAFF01000010">
    <property type="protein sequence ID" value="GAB52986.1"/>
    <property type="molecule type" value="Genomic_DNA"/>
</dbReference>
<proteinExistence type="predicted"/>
<dbReference type="RefSeq" id="WP_002437123.1">
    <property type="nucleotide sequence ID" value="NZ_BAFF01000010.1"/>
</dbReference>
<feature type="chain" id="PRO_5003599570" description="Lipoprotein" evidence="1">
    <location>
        <begin position="23"/>
        <end position="329"/>
    </location>
</feature>
<comment type="caution">
    <text evidence="2">The sequence shown here is derived from an EMBL/GenBank/DDBJ whole genome shotgun (WGS) entry which is preliminary data.</text>
</comment>
<gene>
    <name evidence="2" type="ORF">EH105704_10_00930</name>
</gene>
<keyword evidence="1" id="KW-0732">Signal</keyword>
<dbReference type="Proteomes" id="UP000010297">
    <property type="component" value="Unassembled WGS sequence"/>
</dbReference>
<name>H5V4S8_ATLHE</name>